<dbReference type="Proteomes" id="UP001056120">
    <property type="component" value="Linkage Group LG27"/>
</dbReference>
<sequence length="433" mass="49509">MLPQGLLHQGWWLNQTLHVACSIQAVGCWVIFRFSKWIYFLKCVNSLAFEGDFIELNDLLSPLQFNGNLTEIVQYSSAVKMTMLPQGLRHQGWWLNQTLHVACSIQAVGCWVIFRFSKWIYFLKCVNSLAFEGDFIELNDLLSPLYCEVDNVATRVATPRFNGNLTEIVQYSSAVKMTMLPQGLRHQEIVQYSSAVKMTMLPQGLRHQEIVQYSSAVKMTMLPQGLRHQEIVQYSSAVKMTMLPQGLRHQEIVQYSSAVKMTMLPQGLRHQEIVQYSSAVKMTMLPQGLRHQEIVQYSSAVKMTMLPQGLRHQEIVQYSSAVKMTMLPQGLRHQEIVQYSSAVKMTMLPQGLRHQEIVQYSSAVKMTMLPQGLRHQEIVQYSSAVKMTMLPQGLRHQDLTANFGVMERVVAKPDASRRLFYSGCWLLGHISVF</sequence>
<accession>A0ACB8YN08</accession>
<evidence type="ECO:0000313" key="1">
    <source>
        <dbReference type="EMBL" id="KAI3686803.1"/>
    </source>
</evidence>
<evidence type="ECO:0000313" key="2">
    <source>
        <dbReference type="Proteomes" id="UP001056120"/>
    </source>
</evidence>
<comment type="caution">
    <text evidence="1">The sequence shown here is derived from an EMBL/GenBank/DDBJ whole genome shotgun (WGS) entry which is preliminary data.</text>
</comment>
<organism evidence="1 2">
    <name type="scientific">Smallanthus sonchifolius</name>
    <dbReference type="NCBI Taxonomy" id="185202"/>
    <lineage>
        <taxon>Eukaryota</taxon>
        <taxon>Viridiplantae</taxon>
        <taxon>Streptophyta</taxon>
        <taxon>Embryophyta</taxon>
        <taxon>Tracheophyta</taxon>
        <taxon>Spermatophyta</taxon>
        <taxon>Magnoliopsida</taxon>
        <taxon>eudicotyledons</taxon>
        <taxon>Gunneridae</taxon>
        <taxon>Pentapetalae</taxon>
        <taxon>asterids</taxon>
        <taxon>campanulids</taxon>
        <taxon>Asterales</taxon>
        <taxon>Asteraceae</taxon>
        <taxon>Asteroideae</taxon>
        <taxon>Heliantheae alliance</taxon>
        <taxon>Millerieae</taxon>
        <taxon>Smallanthus</taxon>
    </lineage>
</organism>
<name>A0ACB8YN08_9ASTR</name>
<dbReference type="EMBL" id="CM042044">
    <property type="protein sequence ID" value="KAI3686803.1"/>
    <property type="molecule type" value="Genomic_DNA"/>
</dbReference>
<protein>
    <submittedName>
        <fullName evidence="1">Uncharacterized protein</fullName>
    </submittedName>
</protein>
<gene>
    <name evidence="1" type="ORF">L1987_80492</name>
</gene>
<keyword evidence="2" id="KW-1185">Reference proteome</keyword>
<reference evidence="1 2" key="2">
    <citation type="journal article" date="2022" name="Mol. Ecol. Resour.">
        <title>The genomes of chicory, endive, great burdock and yacon provide insights into Asteraceae paleo-polyploidization history and plant inulin production.</title>
        <authorList>
            <person name="Fan W."/>
            <person name="Wang S."/>
            <person name="Wang H."/>
            <person name="Wang A."/>
            <person name="Jiang F."/>
            <person name="Liu H."/>
            <person name="Zhao H."/>
            <person name="Xu D."/>
            <person name="Zhang Y."/>
        </authorList>
    </citation>
    <scope>NUCLEOTIDE SEQUENCE [LARGE SCALE GENOMIC DNA]</scope>
    <source>
        <strain evidence="2">cv. Yunnan</strain>
        <tissue evidence="1">Leaves</tissue>
    </source>
</reference>
<reference evidence="2" key="1">
    <citation type="journal article" date="2022" name="Mol. Ecol. Resour.">
        <title>The genomes of chicory, endive, great burdock and yacon provide insights into Asteraceae palaeo-polyploidization history and plant inulin production.</title>
        <authorList>
            <person name="Fan W."/>
            <person name="Wang S."/>
            <person name="Wang H."/>
            <person name="Wang A."/>
            <person name="Jiang F."/>
            <person name="Liu H."/>
            <person name="Zhao H."/>
            <person name="Xu D."/>
            <person name="Zhang Y."/>
        </authorList>
    </citation>
    <scope>NUCLEOTIDE SEQUENCE [LARGE SCALE GENOMIC DNA]</scope>
    <source>
        <strain evidence="2">cv. Yunnan</strain>
    </source>
</reference>
<proteinExistence type="predicted"/>